<dbReference type="SUPFAM" id="SSF46626">
    <property type="entry name" value="Cytochrome c"/>
    <property type="match status" value="2"/>
</dbReference>
<dbReference type="InterPro" id="IPR026259">
    <property type="entry name" value="MauG/Cytc_peroxidase"/>
</dbReference>
<evidence type="ECO:0000256" key="5">
    <source>
        <dbReference type="ARBA" id="ARBA00022764"/>
    </source>
</evidence>
<evidence type="ECO:0000256" key="6">
    <source>
        <dbReference type="ARBA" id="ARBA00023002"/>
    </source>
</evidence>
<keyword evidence="4" id="KW-0732">Signal</keyword>
<reference evidence="11" key="1">
    <citation type="submission" date="2013-05" db="EMBL/GenBank/DDBJ databases">
        <authorList>
            <person name="Harkins D.M."/>
            <person name="Durkin A.S."/>
            <person name="Brinkac L.M."/>
            <person name="Haft D.H."/>
            <person name="Selengut J.D."/>
            <person name="Sanka R."/>
            <person name="DePew J."/>
            <person name="Purushe J."/>
            <person name="Hartskeerl R.A."/>
            <person name="Ahmed A."/>
            <person name="van der Linden H."/>
            <person name="Goris M.G.A."/>
            <person name="Vinetz J.M."/>
            <person name="Sutton G.G."/>
            <person name="Nierman W.C."/>
            <person name="Fouts D.E."/>
        </authorList>
    </citation>
    <scope>NUCLEOTIDE SEQUENCE [LARGE SCALE GENOMIC DNA]</scope>
    <source>
        <strain evidence="11">5399</strain>
    </source>
</reference>
<dbReference type="GO" id="GO:0009055">
    <property type="term" value="F:electron transfer activity"/>
    <property type="evidence" value="ECO:0007669"/>
    <property type="project" value="InterPro"/>
</dbReference>
<keyword evidence="12" id="KW-1185">Reference proteome</keyword>
<evidence type="ECO:0000256" key="1">
    <source>
        <dbReference type="ARBA" id="ARBA00004418"/>
    </source>
</evidence>
<evidence type="ECO:0000259" key="10">
    <source>
        <dbReference type="PROSITE" id="PS51007"/>
    </source>
</evidence>
<evidence type="ECO:0000313" key="11">
    <source>
        <dbReference type="EMBL" id="EQA46094.1"/>
    </source>
</evidence>
<dbReference type="AlphaFoldDB" id="T0GGZ2"/>
<keyword evidence="7 9" id="KW-0408">Iron</keyword>
<feature type="domain" description="Cytochrome c" evidence="10">
    <location>
        <begin position="216"/>
        <end position="373"/>
    </location>
</feature>
<evidence type="ECO:0000313" key="12">
    <source>
        <dbReference type="Proteomes" id="UP000015454"/>
    </source>
</evidence>
<dbReference type="GO" id="GO:0042597">
    <property type="term" value="C:periplasmic space"/>
    <property type="evidence" value="ECO:0007669"/>
    <property type="project" value="UniProtKB-SubCell"/>
</dbReference>
<name>T0GGZ2_9LEPT</name>
<dbReference type="GO" id="GO:0046872">
    <property type="term" value="F:metal ion binding"/>
    <property type="evidence" value="ECO:0007669"/>
    <property type="project" value="UniProtKB-KW"/>
</dbReference>
<feature type="binding site" description="covalent" evidence="8">
    <location>
        <position position="86"/>
    </location>
    <ligand>
        <name>heme c</name>
        <dbReference type="ChEBI" id="CHEBI:61717"/>
        <label>1</label>
    </ligand>
</feature>
<evidence type="ECO:0000256" key="8">
    <source>
        <dbReference type="PIRSR" id="PIRSR000294-1"/>
    </source>
</evidence>
<evidence type="ECO:0000256" key="7">
    <source>
        <dbReference type="ARBA" id="ARBA00023004"/>
    </source>
</evidence>
<dbReference type="Pfam" id="PF03150">
    <property type="entry name" value="CCP_MauG"/>
    <property type="match status" value="1"/>
</dbReference>
<feature type="binding site" description="covalent" evidence="8">
    <location>
        <position position="235"/>
    </location>
    <ligand>
        <name>heme c</name>
        <dbReference type="ChEBI" id="CHEBI:61717"/>
        <label>2</label>
    </ligand>
</feature>
<keyword evidence="3 9" id="KW-0479">Metal-binding</keyword>
<comment type="subcellular location">
    <subcellularLocation>
        <location evidence="1">Periplasm</location>
    </subcellularLocation>
</comment>
<dbReference type="PROSITE" id="PS51257">
    <property type="entry name" value="PROKAR_LIPOPROTEIN"/>
    <property type="match status" value="1"/>
</dbReference>
<dbReference type="InterPro" id="IPR009056">
    <property type="entry name" value="Cyt_c-like_dom"/>
</dbReference>
<dbReference type="InterPro" id="IPR051395">
    <property type="entry name" value="Cytochrome_c_Peroxidase/MauG"/>
</dbReference>
<keyword evidence="6" id="KW-0560">Oxidoreductase</keyword>
<accession>T0GGZ2</accession>
<feature type="binding site" description="axial binding residue" evidence="9">
    <location>
        <position position="87"/>
    </location>
    <ligand>
        <name>heme c</name>
        <dbReference type="ChEBI" id="CHEBI:61717"/>
        <label>1</label>
    </ligand>
    <ligandPart>
        <name>Fe</name>
        <dbReference type="ChEBI" id="CHEBI:18248"/>
    </ligandPart>
</feature>
<dbReference type="PIRSF" id="PIRSF000294">
    <property type="entry name" value="Cytochrome-c_peroxidase"/>
    <property type="match status" value="1"/>
</dbReference>
<evidence type="ECO:0000256" key="2">
    <source>
        <dbReference type="ARBA" id="ARBA00022617"/>
    </source>
</evidence>
<dbReference type="RefSeq" id="WP_010571839.1">
    <property type="nucleotide sequence ID" value="NZ_AHMO02000008.1"/>
</dbReference>
<evidence type="ECO:0000256" key="3">
    <source>
        <dbReference type="ARBA" id="ARBA00022723"/>
    </source>
</evidence>
<dbReference type="InterPro" id="IPR004852">
    <property type="entry name" value="Di-haem_cyt_c_peroxidsae"/>
</dbReference>
<evidence type="ECO:0000256" key="9">
    <source>
        <dbReference type="PIRSR" id="PIRSR000294-2"/>
    </source>
</evidence>
<feature type="binding site" description="covalent" evidence="8">
    <location>
        <position position="232"/>
    </location>
    <ligand>
        <name>heme c</name>
        <dbReference type="ChEBI" id="CHEBI:61717"/>
        <label>2</label>
    </ligand>
</feature>
<dbReference type="Gene3D" id="1.10.760.10">
    <property type="entry name" value="Cytochrome c-like domain"/>
    <property type="match status" value="2"/>
</dbReference>
<feature type="binding site" description="axial binding residue" evidence="9">
    <location>
        <position position="236"/>
    </location>
    <ligand>
        <name>heme c</name>
        <dbReference type="ChEBI" id="CHEBI:61717"/>
        <label>2</label>
    </ligand>
    <ligandPart>
        <name>Fe</name>
        <dbReference type="ChEBI" id="CHEBI:18248"/>
    </ligandPart>
</feature>
<comment type="PTM">
    <text evidence="8">Binds 2 heme groups per subunit.</text>
</comment>
<protein>
    <submittedName>
        <fullName evidence="11">Di-heme enzyme, MXAN_0977 family</fullName>
    </submittedName>
</protein>
<dbReference type="GO" id="GO:0020037">
    <property type="term" value="F:heme binding"/>
    <property type="evidence" value="ECO:0007669"/>
    <property type="project" value="InterPro"/>
</dbReference>
<gene>
    <name evidence="11" type="ORF">LEP1GSC050_3746</name>
</gene>
<comment type="cofactor">
    <cofactor evidence="8">
        <name>heme</name>
        <dbReference type="ChEBI" id="CHEBI:30413"/>
    </cofactor>
    <text evidence="8">Binds 2 heme groups.</text>
</comment>
<keyword evidence="5" id="KW-0574">Periplasm</keyword>
<dbReference type="InterPro" id="IPR036909">
    <property type="entry name" value="Cyt_c-like_dom_sf"/>
</dbReference>
<dbReference type="PANTHER" id="PTHR30600:SF14">
    <property type="entry name" value="CYTOCHROME C PEROXIDASE"/>
    <property type="match status" value="1"/>
</dbReference>
<dbReference type="GO" id="GO:0004130">
    <property type="term" value="F:cytochrome-c peroxidase activity"/>
    <property type="evidence" value="ECO:0007669"/>
    <property type="project" value="TreeGrafter"/>
</dbReference>
<keyword evidence="2 8" id="KW-0349">Heme</keyword>
<dbReference type="PROSITE" id="PS51007">
    <property type="entry name" value="CYTC"/>
    <property type="match status" value="1"/>
</dbReference>
<dbReference type="PANTHER" id="PTHR30600">
    <property type="entry name" value="CYTOCHROME C PEROXIDASE-RELATED"/>
    <property type="match status" value="1"/>
</dbReference>
<sequence length="405" mass="44802">MSKLSRVFTGAGIFLLAFLFFSCSKIRTFAEERGFCSDYNYGLAESASAPPHPPDVCVTPETVKLGRFLFYDVNLSKGKNQSCASCHKQNLGFSDGLTRAIGSTGRVHPRNSIAIANVGYFSPYTWSNPTLKRLDNQTLVPFFSENTATTIEEFAISGIEHVIAARLQSDPKYVSMFLEAFGENTIDVIHIARAIAAFEVTMISDQSPFDRNAMTSSAIRGKQIFESEIGGCHHCHGGKNLNLDDAVGILSFQNIGLYNVRNKGDYPDQALHGPAAALQTQGISQTSGKETDRGKFRTPSLRNVAVTAPYMHDGSLKTLREVIEVFNAGGRNIITGPFAGDGRKNPHKDPRIRRLDLTETQKTDLIEFLKSLTDDCYLTDPRLSDPNRPMPIQPDYCRTIPTYRR</sequence>
<evidence type="ECO:0000256" key="4">
    <source>
        <dbReference type="ARBA" id="ARBA00022729"/>
    </source>
</evidence>
<dbReference type="OrthoDB" id="9772811at2"/>
<organism evidence="11 12">
    <name type="scientific">Leptospira broomii serovar Hurstbridge str. 5399</name>
    <dbReference type="NCBI Taxonomy" id="1049789"/>
    <lineage>
        <taxon>Bacteria</taxon>
        <taxon>Pseudomonadati</taxon>
        <taxon>Spirochaetota</taxon>
        <taxon>Spirochaetia</taxon>
        <taxon>Leptospirales</taxon>
        <taxon>Leptospiraceae</taxon>
        <taxon>Leptospira</taxon>
    </lineage>
</organism>
<dbReference type="Proteomes" id="UP000015454">
    <property type="component" value="Unassembled WGS sequence"/>
</dbReference>
<comment type="caution">
    <text evidence="11">The sequence shown here is derived from an EMBL/GenBank/DDBJ whole genome shotgun (WGS) entry which is preliminary data.</text>
</comment>
<proteinExistence type="predicted"/>
<feature type="binding site" description="covalent" evidence="8">
    <location>
        <position position="83"/>
    </location>
    <ligand>
        <name>heme c</name>
        <dbReference type="ChEBI" id="CHEBI:61717"/>
        <label>1</label>
    </ligand>
</feature>
<dbReference type="STRING" id="1049789.LEP1GSC050_3746"/>
<dbReference type="EMBL" id="AHMO02000008">
    <property type="protein sequence ID" value="EQA46094.1"/>
    <property type="molecule type" value="Genomic_DNA"/>
</dbReference>